<gene>
    <name evidence="1" type="ORF">NLG97_g8997</name>
</gene>
<evidence type="ECO:0000313" key="2">
    <source>
        <dbReference type="Proteomes" id="UP001148737"/>
    </source>
</evidence>
<organism evidence="1 2">
    <name type="scientific">Lecanicillium saksenae</name>
    <dbReference type="NCBI Taxonomy" id="468837"/>
    <lineage>
        <taxon>Eukaryota</taxon>
        <taxon>Fungi</taxon>
        <taxon>Dikarya</taxon>
        <taxon>Ascomycota</taxon>
        <taxon>Pezizomycotina</taxon>
        <taxon>Sordariomycetes</taxon>
        <taxon>Hypocreomycetidae</taxon>
        <taxon>Hypocreales</taxon>
        <taxon>Cordycipitaceae</taxon>
        <taxon>Lecanicillium</taxon>
    </lineage>
</organism>
<evidence type="ECO:0000313" key="1">
    <source>
        <dbReference type="EMBL" id="KAJ3476851.1"/>
    </source>
</evidence>
<protein>
    <submittedName>
        <fullName evidence="1">Uncharacterized protein</fullName>
    </submittedName>
</protein>
<keyword evidence="2" id="KW-1185">Reference proteome</keyword>
<name>A0ACC1QHA2_9HYPO</name>
<sequence length="265" mass="28673">MSSPTVVVVTGANAGLGYEIVKSFYEAPKPYHIIMTSRSLENGTAAMEKIKSEVTSSSNTIQLVQMDLTSDESINAAFEVVKADNKKIDALINNAGATFDIKYSAGEVSLRDCFNWAYDVNVTGTTIVTHTFMPLLLQSTDPRLIFTAGLSNITEAAKKYFPTPPQPAGWPKPPVGFETIGYRCSKTALNMLMFDWNHKLQADGVKVWSVGPGMLATNLGGKPELVKSLGLEHPAKGGRLMRTVVEGERDAEVGQVISYDGPLPL</sequence>
<dbReference type="EMBL" id="JANAKD010001736">
    <property type="protein sequence ID" value="KAJ3476851.1"/>
    <property type="molecule type" value="Genomic_DNA"/>
</dbReference>
<comment type="caution">
    <text evidence="1">The sequence shown here is derived from an EMBL/GenBank/DDBJ whole genome shotgun (WGS) entry which is preliminary data.</text>
</comment>
<dbReference type="Proteomes" id="UP001148737">
    <property type="component" value="Unassembled WGS sequence"/>
</dbReference>
<proteinExistence type="predicted"/>
<accession>A0ACC1QHA2</accession>
<reference evidence="1" key="1">
    <citation type="submission" date="2022-07" db="EMBL/GenBank/DDBJ databases">
        <title>Genome Sequence of Lecanicillium saksenae.</title>
        <authorList>
            <person name="Buettner E."/>
        </authorList>
    </citation>
    <scope>NUCLEOTIDE SEQUENCE</scope>
    <source>
        <strain evidence="1">VT-O1</strain>
    </source>
</reference>